<evidence type="ECO:0000256" key="18">
    <source>
        <dbReference type="SAM" id="Phobius"/>
    </source>
</evidence>
<dbReference type="InParanoid" id="A0A1X7SR49"/>
<dbReference type="SUPFAM" id="SSF52540">
    <property type="entry name" value="P-loop containing nucleoside triphosphate hydrolases"/>
    <property type="match status" value="1"/>
</dbReference>
<sequence length="302" mass="32344">SIQQNKGDAKKIQEAIERLSQREEPVNILVIGLTGAGKSTLINALLGDAVAKEGAGATSVQSKLEVHKGNCGGIKIRVYDTTGFSDTRGRSGNSIIREIAQANKFDLILICLRMNSRADEKVKDMFTLLAANINKKMWGRSVIVLTFANTFLQQRSIKKLPNKADIIRNEKKEFKRHVHGFLSSTLRSETIDEIPFCIAGEEERKLPTTDNWLKDLWNECIKRCNQDVSDFLSLIVKYRTVIEAGAISGGTAVGAVVGGAIGGGIGSIVPVVGTIVGATVGGMIGGGLGAAITGIVVAIKRN</sequence>
<dbReference type="GO" id="GO:0046872">
    <property type="term" value="F:metal ion binding"/>
    <property type="evidence" value="ECO:0007669"/>
    <property type="project" value="UniProtKB-KW"/>
</dbReference>
<dbReference type="PANTHER" id="PTHR10903:SF135">
    <property type="entry name" value="TRANSLOCASE OF CHLOROPLAST 120, CHLOROPLASTIC-RELATED"/>
    <property type="match status" value="1"/>
</dbReference>
<keyword evidence="12" id="KW-0460">Magnesium</keyword>
<keyword evidence="15" id="KW-0342">GTP-binding</keyword>
<feature type="transmembrane region" description="Helical" evidence="18">
    <location>
        <begin position="275"/>
        <end position="299"/>
    </location>
</feature>
<feature type="domain" description="AIG1-type G" evidence="19">
    <location>
        <begin position="27"/>
        <end position="154"/>
    </location>
</feature>
<keyword evidence="7 18" id="KW-0812">Transmembrane</keyword>
<dbReference type="Pfam" id="PF04548">
    <property type="entry name" value="AIG1"/>
    <property type="match status" value="1"/>
</dbReference>
<evidence type="ECO:0000256" key="16">
    <source>
        <dbReference type="ARBA" id="ARBA00023136"/>
    </source>
</evidence>
<evidence type="ECO:0000256" key="12">
    <source>
        <dbReference type="ARBA" id="ARBA00022842"/>
    </source>
</evidence>
<dbReference type="eggNOG" id="ENOG502RVN1">
    <property type="taxonomic scope" value="Eukaryota"/>
</dbReference>
<dbReference type="InterPro" id="IPR027417">
    <property type="entry name" value="P-loop_NTPase"/>
</dbReference>
<feature type="transmembrane region" description="Helical" evidence="18">
    <location>
        <begin position="246"/>
        <end position="269"/>
    </location>
</feature>
<evidence type="ECO:0000256" key="4">
    <source>
        <dbReference type="ARBA" id="ARBA00022448"/>
    </source>
</evidence>
<keyword evidence="11" id="KW-1002">Plastid outer membrane</keyword>
<evidence type="ECO:0000259" key="19">
    <source>
        <dbReference type="Pfam" id="PF04548"/>
    </source>
</evidence>
<evidence type="ECO:0000256" key="11">
    <source>
        <dbReference type="ARBA" id="ARBA00022805"/>
    </source>
</evidence>
<evidence type="ECO:0000313" key="20">
    <source>
        <dbReference type="EnsemblMetazoa" id="Aqu2.1.04601_001"/>
    </source>
</evidence>
<keyword evidence="6" id="KW-0934">Plastid</keyword>
<keyword evidence="16 18" id="KW-0472">Membrane</keyword>
<dbReference type="GO" id="GO:0016787">
    <property type="term" value="F:hydrolase activity"/>
    <property type="evidence" value="ECO:0007669"/>
    <property type="project" value="UniProtKB-KW"/>
</dbReference>
<evidence type="ECO:0000256" key="13">
    <source>
        <dbReference type="ARBA" id="ARBA00022927"/>
    </source>
</evidence>
<keyword evidence="14 18" id="KW-1133">Transmembrane helix</keyword>
<keyword evidence="9" id="KW-0547">Nucleotide-binding</keyword>
<dbReference type="InterPro" id="IPR045058">
    <property type="entry name" value="GIMA/IAN/Toc"/>
</dbReference>
<reference evidence="20" key="1">
    <citation type="submission" date="2017-05" db="UniProtKB">
        <authorList>
            <consortium name="EnsemblMetazoa"/>
        </authorList>
    </citation>
    <scope>IDENTIFICATION</scope>
</reference>
<keyword evidence="4" id="KW-0813">Transport</keyword>
<proteinExistence type="inferred from homology"/>
<evidence type="ECO:0000256" key="14">
    <source>
        <dbReference type="ARBA" id="ARBA00022989"/>
    </source>
</evidence>
<comment type="cofactor">
    <cofactor evidence="1">
        <name>Mg(2+)</name>
        <dbReference type="ChEBI" id="CHEBI:18420"/>
    </cofactor>
</comment>
<dbReference type="GO" id="GO:0015031">
    <property type="term" value="P:protein transport"/>
    <property type="evidence" value="ECO:0007669"/>
    <property type="project" value="UniProtKB-KW"/>
</dbReference>
<evidence type="ECO:0000256" key="6">
    <source>
        <dbReference type="ARBA" id="ARBA00022640"/>
    </source>
</evidence>
<keyword evidence="8" id="KW-0479">Metal-binding</keyword>
<organism evidence="20">
    <name type="scientific">Amphimedon queenslandica</name>
    <name type="common">Sponge</name>
    <dbReference type="NCBI Taxonomy" id="400682"/>
    <lineage>
        <taxon>Eukaryota</taxon>
        <taxon>Metazoa</taxon>
        <taxon>Porifera</taxon>
        <taxon>Demospongiae</taxon>
        <taxon>Heteroscleromorpha</taxon>
        <taxon>Haplosclerida</taxon>
        <taxon>Niphatidae</taxon>
        <taxon>Amphimedon</taxon>
    </lineage>
</organism>
<keyword evidence="10" id="KW-0378">Hydrolase</keyword>
<evidence type="ECO:0000256" key="17">
    <source>
        <dbReference type="ARBA" id="ARBA00024013"/>
    </source>
</evidence>
<dbReference type="PANTHER" id="PTHR10903">
    <property type="entry name" value="GTPASE, IMAP FAMILY MEMBER-RELATED"/>
    <property type="match status" value="1"/>
</dbReference>
<dbReference type="AlphaFoldDB" id="A0A1X7SR49"/>
<evidence type="ECO:0000256" key="8">
    <source>
        <dbReference type="ARBA" id="ARBA00022723"/>
    </source>
</evidence>
<keyword evidence="13" id="KW-0653">Protein transport</keyword>
<evidence type="ECO:0000256" key="3">
    <source>
        <dbReference type="ARBA" id="ARBA00008535"/>
    </source>
</evidence>
<evidence type="ECO:0000256" key="10">
    <source>
        <dbReference type="ARBA" id="ARBA00022801"/>
    </source>
</evidence>
<name>A0A1X7SR49_AMPQE</name>
<dbReference type="OrthoDB" id="425923at2759"/>
<keyword evidence="5" id="KW-0150">Chloroplast</keyword>
<comment type="similarity">
    <text evidence="3">Belongs to the TRAFAC class TrmE-Era-EngA-EngB-Septin-like GTPase superfamily. AIG1/Toc34/Toc159-like paraseptin GTPase family. IAN subfamily.</text>
</comment>
<protein>
    <recommendedName>
        <fullName evidence="19">AIG1-type G domain-containing protein</fullName>
    </recommendedName>
</protein>
<evidence type="ECO:0000256" key="5">
    <source>
        <dbReference type="ARBA" id="ARBA00022528"/>
    </source>
</evidence>
<evidence type="ECO:0000256" key="9">
    <source>
        <dbReference type="ARBA" id="ARBA00022741"/>
    </source>
</evidence>
<dbReference type="Gene3D" id="3.40.50.300">
    <property type="entry name" value="P-loop containing nucleotide triphosphate hydrolases"/>
    <property type="match status" value="1"/>
</dbReference>
<evidence type="ECO:0000256" key="15">
    <source>
        <dbReference type="ARBA" id="ARBA00023134"/>
    </source>
</evidence>
<dbReference type="GO" id="GO:0016020">
    <property type="term" value="C:membrane"/>
    <property type="evidence" value="ECO:0007669"/>
    <property type="project" value="UniProtKB-SubCell"/>
</dbReference>
<dbReference type="InterPro" id="IPR006703">
    <property type="entry name" value="G_AIG1"/>
</dbReference>
<evidence type="ECO:0000256" key="2">
    <source>
        <dbReference type="ARBA" id="ARBA00004167"/>
    </source>
</evidence>
<dbReference type="EnsemblMetazoa" id="Aqu2.1.04601_001">
    <property type="protein sequence ID" value="Aqu2.1.04601_001"/>
    <property type="gene ID" value="Aqu2.1.04601"/>
</dbReference>
<evidence type="ECO:0000256" key="1">
    <source>
        <dbReference type="ARBA" id="ARBA00001946"/>
    </source>
</evidence>
<dbReference type="GO" id="GO:0005525">
    <property type="term" value="F:GTP binding"/>
    <property type="evidence" value="ECO:0007669"/>
    <property type="project" value="UniProtKB-KW"/>
</dbReference>
<comment type="subcellular location">
    <subcellularLocation>
        <location evidence="2">Membrane</location>
        <topology evidence="2">Single-pass membrane protein</topology>
    </subcellularLocation>
    <subcellularLocation>
        <location evidence="17">Plastid</location>
        <location evidence="17">Chloroplast outer membrane</location>
    </subcellularLocation>
</comment>
<accession>A0A1X7SR49</accession>
<evidence type="ECO:0000256" key="7">
    <source>
        <dbReference type="ARBA" id="ARBA00022692"/>
    </source>
</evidence>